<protein>
    <recommendedName>
        <fullName evidence="4">Deoxyribose-phosphate aldolase</fullName>
    </recommendedName>
</protein>
<evidence type="ECO:0008006" key="4">
    <source>
        <dbReference type="Google" id="ProtNLM"/>
    </source>
</evidence>
<dbReference type="NCBIfam" id="TIGR00126">
    <property type="entry name" value="deoC"/>
    <property type="match status" value="1"/>
</dbReference>
<sequence length="112" mass="11553">MKAVKTAAGKNTVKVILENCLLSKEEITKACELAVEAGLEFVKTSTGFSTGGATFEDVALMKSVVGDKALVKAAGGVRTYDDAIKMIEAGASRLGTSGGVAIVKGEEHKNGY</sequence>
<name>A0AA38HIS5_9CUCU</name>
<dbReference type="EMBL" id="JALNTZ010003730">
    <property type="protein sequence ID" value="KAJ3616136.1"/>
    <property type="molecule type" value="Genomic_DNA"/>
</dbReference>
<dbReference type="Proteomes" id="UP001168821">
    <property type="component" value="Unassembled WGS sequence"/>
</dbReference>
<dbReference type="GO" id="GO:0004139">
    <property type="term" value="F:deoxyribose-phosphate aldolase activity"/>
    <property type="evidence" value="ECO:0007669"/>
    <property type="project" value="InterPro"/>
</dbReference>
<dbReference type="Pfam" id="PF01791">
    <property type="entry name" value="DeoC"/>
    <property type="match status" value="1"/>
</dbReference>
<dbReference type="SUPFAM" id="SSF51569">
    <property type="entry name" value="Aldolase"/>
    <property type="match status" value="1"/>
</dbReference>
<accession>A0AA38HIS5</accession>
<proteinExistence type="predicted"/>
<dbReference type="AlphaFoldDB" id="A0AA38HIS5"/>
<dbReference type="InterPro" id="IPR013785">
    <property type="entry name" value="Aldolase_TIM"/>
</dbReference>
<dbReference type="GO" id="GO:0009264">
    <property type="term" value="P:deoxyribonucleotide catabolic process"/>
    <property type="evidence" value="ECO:0007669"/>
    <property type="project" value="InterPro"/>
</dbReference>
<evidence type="ECO:0000256" key="1">
    <source>
        <dbReference type="ARBA" id="ARBA00022490"/>
    </source>
</evidence>
<comment type="caution">
    <text evidence="2">The sequence shown here is derived from an EMBL/GenBank/DDBJ whole genome shotgun (WGS) entry which is preliminary data.</text>
</comment>
<dbReference type="PANTHER" id="PTHR10889:SF1">
    <property type="entry name" value="DEOXYRIBOSE-PHOSPHATE ALDOLASE"/>
    <property type="match status" value="1"/>
</dbReference>
<dbReference type="PANTHER" id="PTHR10889">
    <property type="entry name" value="DEOXYRIBOSE-PHOSPHATE ALDOLASE"/>
    <property type="match status" value="1"/>
</dbReference>
<gene>
    <name evidence="2" type="ORF">Zmor_012043</name>
</gene>
<dbReference type="SMART" id="SM01133">
    <property type="entry name" value="DeoC"/>
    <property type="match status" value="1"/>
</dbReference>
<dbReference type="Gene3D" id="3.20.20.70">
    <property type="entry name" value="Aldolase class I"/>
    <property type="match status" value="1"/>
</dbReference>
<keyword evidence="3" id="KW-1185">Reference proteome</keyword>
<evidence type="ECO:0000313" key="2">
    <source>
        <dbReference type="EMBL" id="KAJ3616136.1"/>
    </source>
</evidence>
<keyword evidence="1" id="KW-0963">Cytoplasm</keyword>
<evidence type="ECO:0000313" key="3">
    <source>
        <dbReference type="Proteomes" id="UP001168821"/>
    </source>
</evidence>
<dbReference type="InterPro" id="IPR002915">
    <property type="entry name" value="DeoC/FbaB/LacD_aldolase"/>
</dbReference>
<reference evidence="2" key="1">
    <citation type="journal article" date="2023" name="G3 (Bethesda)">
        <title>Whole genome assemblies of Zophobas morio and Tenebrio molitor.</title>
        <authorList>
            <person name="Kaur S."/>
            <person name="Stinson S.A."/>
            <person name="diCenzo G.C."/>
        </authorList>
    </citation>
    <scope>NUCLEOTIDE SEQUENCE</scope>
    <source>
        <strain evidence="2">QUZm001</strain>
    </source>
</reference>
<dbReference type="InterPro" id="IPR011343">
    <property type="entry name" value="DeoC"/>
</dbReference>
<organism evidence="2 3">
    <name type="scientific">Zophobas morio</name>
    <dbReference type="NCBI Taxonomy" id="2755281"/>
    <lineage>
        <taxon>Eukaryota</taxon>
        <taxon>Metazoa</taxon>
        <taxon>Ecdysozoa</taxon>
        <taxon>Arthropoda</taxon>
        <taxon>Hexapoda</taxon>
        <taxon>Insecta</taxon>
        <taxon>Pterygota</taxon>
        <taxon>Neoptera</taxon>
        <taxon>Endopterygota</taxon>
        <taxon>Coleoptera</taxon>
        <taxon>Polyphaga</taxon>
        <taxon>Cucujiformia</taxon>
        <taxon>Tenebrionidae</taxon>
        <taxon>Zophobas</taxon>
    </lineage>
</organism>
<dbReference type="GO" id="GO:0016052">
    <property type="term" value="P:carbohydrate catabolic process"/>
    <property type="evidence" value="ECO:0007669"/>
    <property type="project" value="TreeGrafter"/>
</dbReference>
<dbReference type="GO" id="GO:0005737">
    <property type="term" value="C:cytoplasm"/>
    <property type="evidence" value="ECO:0007669"/>
    <property type="project" value="InterPro"/>
</dbReference>